<feature type="zinc finger region" description="C3H1-type" evidence="1">
    <location>
        <begin position="7"/>
        <end position="29"/>
    </location>
</feature>
<feature type="compositionally biased region" description="Basic and acidic residues" evidence="2">
    <location>
        <begin position="105"/>
        <end position="115"/>
    </location>
</feature>
<keyword evidence="1" id="KW-0862">Zinc</keyword>
<name>A0ABQ8M9H8_LABRO</name>
<evidence type="ECO:0000313" key="5">
    <source>
        <dbReference type="Proteomes" id="UP000830375"/>
    </source>
</evidence>
<reference evidence="4 5" key="1">
    <citation type="submission" date="2022-01" db="EMBL/GenBank/DDBJ databases">
        <title>A high-quality chromosome-level genome assembly of rohu carp, Labeo rohita.</title>
        <authorList>
            <person name="Arick M.A. II"/>
            <person name="Hsu C.-Y."/>
            <person name="Magbanua Z."/>
            <person name="Pechanova O."/>
            <person name="Grover C."/>
            <person name="Miller E."/>
            <person name="Thrash A."/>
            <person name="Ezzel L."/>
            <person name="Alam S."/>
            <person name="Benzie J."/>
            <person name="Hamilton M."/>
            <person name="Karsi A."/>
            <person name="Lawrence M.L."/>
            <person name="Peterson D.G."/>
        </authorList>
    </citation>
    <scope>NUCLEOTIDE SEQUENCE [LARGE SCALE GENOMIC DNA]</scope>
    <source>
        <strain evidence="5">BAU-BD-2019</strain>
        <tissue evidence="4">Blood</tissue>
    </source>
</reference>
<proteinExistence type="predicted"/>
<feature type="compositionally biased region" description="Polar residues" evidence="2">
    <location>
        <begin position="422"/>
        <end position="432"/>
    </location>
</feature>
<accession>A0ABQ8M9H8</accession>
<dbReference type="EMBL" id="JACTAM010000011">
    <property type="protein sequence ID" value="KAI2659206.1"/>
    <property type="molecule type" value="Genomic_DNA"/>
</dbReference>
<dbReference type="PANTHER" id="PTHR15725:SF14">
    <property type="entry name" value="ZINC FINGER CCCH DOMAIN-CONTAINING PROTEIN 11A"/>
    <property type="match status" value="1"/>
</dbReference>
<feature type="compositionally biased region" description="Low complexity" evidence="2">
    <location>
        <begin position="791"/>
        <end position="806"/>
    </location>
</feature>
<feature type="compositionally biased region" description="Polar residues" evidence="2">
    <location>
        <begin position="496"/>
        <end position="508"/>
    </location>
</feature>
<feature type="region of interest" description="Disordered" evidence="2">
    <location>
        <begin position="717"/>
        <end position="751"/>
    </location>
</feature>
<feature type="region of interest" description="Disordered" evidence="2">
    <location>
        <begin position="105"/>
        <end position="162"/>
    </location>
</feature>
<gene>
    <name evidence="4" type="ORF">H4Q32_023446</name>
</gene>
<feature type="compositionally biased region" description="Basic and acidic residues" evidence="2">
    <location>
        <begin position="448"/>
        <end position="462"/>
    </location>
</feature>
<keyword evidence="1" id="KW-0863">Zinc-finger</keyword>
<feature type="compositionally biased region" description="Acidic residues" evidence="2">
    <location>
        <begin position="807"/>
        <end position="827"/>
    </location>
</feature>
<evidence type="ECO:0000256" key="1">
    <source>
        <dbReference type="PROSITE-ProRule" id="PRU00723"/>
    </source>
</evidence>
<organism evidence="4 5">
    <name type="scientific">Labeo rohita</name>
    <name type="common">Indian major carp</name>
    <name type="synonym">Cyprinus rohita</name>
    <dbReference type="NCBI Taxonomy" id="84645"/>
    <lineage>
        <taxon>Eukaryota</taxon>
        <taxon>Metazoa</taxon>
        <taxon>Chordata</taxon>
        <taxon>Craniata</taxon>
        <taxon>Vertebrata</taxon>
        <taxon>Euteleostomi</taxon>
        <taxon>Actinopterygii</taxon>
        <taxon>Neopterygii</taxon>
        <taxon>Teleostei</taxon>
        <taxon>Ostariophysi</taxon>
        <taxon>Cypriniformes</taxon>
        <taxon>Cyprinidae</taxon>
        <taxon>Labeoninae</taxon>
        <taxon>Labeonini</taxon>
        <taxon>Labeo</taxon>
    </lineage>
</organism>
<feature type="compositionally biased region" description="Polar residues" evidence="2">
    <location>
        <begin position="738"/>
        <end position="751"/>
    </location>
</feature>
<sequence>MTMQGDDCYFYYYSTCTKGDSCPFRHCEAAMGSETVCNLWQEQRCFRAVCKFRHMEIKKNRKEIACYWENQPAGCQKPHCAFHHEKPRVIDGNYFAPDKGQVVRKEKEETSHEDQVNQVPAPAANPTNPQLRGVIRTDTQENVPSPTHPPVVINPVDDDDEDDGPLEVEVSIPGLEMLRLFTSIFADQFSEEGDESLGGSPRKMITSKNDSLNFGIQTLEEIRLRKALMASLKKSGQSAMQSSAQNKDSAIEKENIRSLSRLEVNNATIDSSVNEIGRRKIADRLGKRVLKRDAPVEEDQPLKRSLAERLGGIVESSTDVLPQKAPVRDRLGLTAAPPSTDSEPKSSGDIRIKTLEEIRQEKAARSLNTSKVVRVVKETPVKELSPSKKSIKPIGGPQVKTFSEILHEKKKLQEKKAKEVNTAKSPESNEGPSTAGAAVKAPVTAGEVRVKTLEEIRREKAARMQAQLQETTDDKTPTSTEAESSGPPKRRILRINKSSPAASTVSQTKSDAPDAKPEAAAEANGKDNPSSETVKVKTFEEIMREKRLRKLQEEQVTSSNQKDAAPAASPPPSSEPSAQPQTTVRQRVALKHRSSPLPAAVVPQKKSPERFGNKTPLINTPTPSNTPKPSTSPVIPVQLAEGTIQTETKGGCKCLTSTVHQNTSSCLSSTTRTHRVKPKVNVKPSVMKPAPQPSQKRKATKVHSAVAEVKPLNTACQTPSSLVAPNKRHRAASIPSPDVNSETQQVPSNTEDVQMVPVSCVEPASTTSPEIVAVPQSPVIKTPSMQRSRRSSTATSRTPAVTSSSVDDFEDLLDEFTDDRLEDDLELESGKGEDDLLLELSEMIDS</sequence>
<comment type="caution">
    <text evidence="4">The sequence shown here is derived from an EMBL/GenBank/DDBJ whole genome shotgun (WGS) entry which is preliminary data.</text>
</comment>
<dbReference type="Proteomes" id="UP000830375">
    <property type="component" value="Unassembled WGS sequence"/>
</dbReference>
<feature type="compositionally biased region" description="Low complexity" evidence="2">
    <location>
        <begin position="619"/>
        <end position="633"/>
    </location>
</feature>
<feature type="region of interest" description="Disordered" evidence="2">
    <location>
        <begin position="405"/>
        <end position="634"/>
    </location>
</feature>
<dbReference type="Gene3D" id="4.10.1000.10">
    <property type="entry name" value="Zinc finger, CCCH-type"/>
    <property type="match status" value="1"/>
</dbReference>
<dbReference type="PANTHER" id="PTHR15725">
    <property type="entry name" value="ZN-FINGER, C-X8-C-X5-C-X3-H TYPE-CONTAINING"/>
    <property type="match status" value="1"/>
</dbReference>
<protein>
    <submittedName>
        <fullName evidence="4">Zinc finger CCCH domain-containing protein 11A</fullName>
    </submittedName>
</protein>
<feature type="region of interest" description="Disordered" evidence="2">
    <location>
        <begin position="764"/>
        <end position="846"/>
    </location>
</feature>
<dbReference type="InterPro" id="IPR000571">
    <property type="entry name" value="Znf_CCCH"/>
</dbReference>
<evidence type="ECO:0000313" key="4">
    <source>
        <dbReference type="EMBL" id="KAI2659206.1"/>
    </source>
</evidence>
<feature type="compositionally biased region" description="Basic and acidic residues" evidence="2">
    <location>
        <begin position="534"/>
        <end position="553"/>
    </location>
</feature>
<evidence type="ECO:0000256" key="2">
    <source>
        <dbReference type="SAM" id="MobiDB-lite"/>
    </source>
</evidence>
<evidence type="ECO:0000259" key="3">
    <source>
        <dbReference type="PROSITE" id="PS50103"/>
    </source>
</evidence>
<dbReference type="InterPro" id="IPR041686">
    <property type="entry name" value="Znf-CCCH_3"/>
</dbReference>
<dbReference type="Pfam" id="PF15663">
    <property type="entry name" value="zf-CCCH_3"/>
    <property type="match status" value="1"/>
</dbReference>
<dbReference type="PROSITE" id="PS50103">
    <property type="entry name" value="ZF_C3H1"/>
    <property type="match status" value="1"/>
</dbReference>
<feature type="region of interest" description="Disordered" evidence="2">
    <location>
        <begin position="317"/>
        <end position="349"/>
    </location>
</feature>
<dbReference type="SMART" id="SM00356">
    <property type="entry name" value="ZnF_C3H1"/>
    <property type="match status" value="3"/>
</dbReference>
<feature type="domain" description="C3H1-type" evidence="3">
    <location>
        <begin position="7"/>
        <end position="29"/>
    </location>
</feature>
<keyword evidence="1" id="KW-0479">Metal-binding</keyword>
<keyword evidence="5" id="KW-1185">Reference proteome</keyword>